<name>J9ZDZ4_LEPFM</name>
<dbReference type="EMBL" id="CP002919">
    <property type="protein sequence ID" value="AFS54634.1"/>
    <property type="molecule type" value="Genomic_DNA"/>
</dbReference>
<evidence type="ECO:0000256" key="1">
    <source>
        <dbReference type="SAM" id="MobiDB-lite"/>
    </source>
</evidence>
<proteinExistence type="predicted"/>
<dbReference type="KEGG" id="lfi:LFML04_2445"/>
<evidence type="ECO:0000313" key="3">
    <source>
        <dbReference type="Proteomes" id="UP000006177"/>
    </source>
</evidence>
<dbReference type="STRING" id="1048260.LFML04_2445"/>
<dbReference type="Proteomes" id="UP000006177">
    <property type="component" value="Chromosome"/>
</dbReference>
<evidence type="ECO:0000313" key="2">
    <source>
        <dbReference type="EMBL" id="AFS54634.1"/>
    </source>
</evidence>
<gene>
    <name evidence="2" type="ordered locus">LFML04_2445</name>
</gene>
<dbReference type="AlphaFoldDB" id="J9ZDZ4"/>
<dbReference type="HOGENOM" id="CLU_2423343_0_0_0"/>
<sequence>MLQKGYTSQQIADAFRSDVFQILPKTITEITGRPKRTNQKPKRVQPPEPEGQSVHPAPTSAPQNKGADKTGNEQKNTASGSFKIQPDSEDL</sequence>
<organism evidence="2 3">
    <name type="scientific">Leptospirillum ferriphilum (strain ML-04)</name>
    <dbReference type="NCBI Taxonomy" id="1048260"/>
    <lineage>
        <taxon>Bacteria</taxon>
        <taxon>Pseudomonadati</taxon>
        <taxon>Nitrospirota</taxon>
        <taxon>Nitrospiria</taxon>
        <taxon>Nitrospirales</taxon>
        <taxon>Nitrospiraceae</taxon>
        <taxon>Leptospirillum</taxon>
    </lineage>
</organism>
<protein>
    <submittedName>
        <fullName evidence="2">Histone-like mobilization protein</fullName>
    </submittedName>
</protein>
<accession>J9ZDZ4</accession>
<dbReference type="PATRIC" id="fig|1048260.3.peg.2660"/>
<feature type="compositionally biased region" description="Polar residues" evidence="1">
    <location>
        <begin position="73"/>
        <end position="82"/>
    </location>
</feature>
<reference evidence="2 3" key="1">
    <citation type="journal article" date="2011" name="J. Microbiol.">
        <title>Complete genome of Leptospirillum ferriphilum ML-04 provides insight into its physiology and environmental adaptation.</title>
        <authorList>
            <person name="Mi S."/>
            <person name="Song J."/>
            <person name="Lin J."/>
            <person name="Che Y."/>
            <person name="Zheng H."/>
            <person name="Lin J."/>
        </authorList>
    </citation>
    <scope>NUCLEOTIDE SEQUENCE [LARGE SCALE GENOMIC DNA]</scope>
    <source>
        <strain evidence="2 3">ML-04</strain>
    </source>
</reference>
<feature type="region of interest" description="Disordered" evidence="1">
    <location>
        <begin position="26"/>
        <end position="91"/>
    </location>
</feature>
<feature type="compositionally biased region" description="Basic residues" evidence="1">
    <location>
        <begin position="33"/>
        <end position="43"/>
    </location>
</feature>